<protein>
    <recommendedName>
        <fullName evidence="9">Peptidase S53 domain-containing protein</fullName>
    </recommendedName>
</protein>
<dbReference type="SUPFAM" id="SSF52743">
    <property type="entry name" value="Subtilisin-like"/>
    <property type="match status" value="1"/>
</dbReference>
<dbReference type="EMBL" id="CDHN01000001">
    <property type="protein sequence ID" value="CEJ79838.1"/>
    <property type="molecule type" value="Genomic_DNA"/>
</dbReference>
<dbReference type="InterPro" id="IPR036852">
    <property type="entry name" value="Peptidase_S8/S53_dom_sf"/>
</dbReference>
<evidence type="ECO:0000256" key="6">
    <source>
        <dbReference type="ARBA" id="ARBA00022837"/>
    </source>
</evidence>
<evidence type="ECO:0000256" key="4">
    <source>
        <dbReference type="ARBA" id="ARBA00022801"/>
    </source>
</evidence>
<reference evidence="10 11" key="1">
    <citation type="journal article" date="2015" name="Genome Announc.">
        <title>Draft Genome Sequence and Gene Annotation of the Entomopathogenic Fungus Verticillium hemipterigenum.</title>
        <authorList>
            <person name="Horn F."/>
            <person name="Habel A."/>
            <person name="Scharf D.H."/>
            <person name="Dworschak J."/>
            <person name="Brakhage A.A."/>
            <person name="Guthke R."/>
            <person name="Hertweck C."/>
            <person name="Linde J."/>
        </authorList>
    </citation>
    <scope>NUCLEOTIDE SEQUENCE [LARGE SCALE GENOMIC DNA]</scope>
</reference>
<dbReference type="AlphaFoldDB" id="A0A0A1SI69"/>
<proteinExistence type="predicted"/>
<evidence type="ECO:0000313" key="10">
    <source>
        <dbReference type="EMBL" id="CEJ79838.1"/>
    </source>
</evidence>
<dbReference type="GO" id="GO:0004252">
    <property type="term" value="F:serine-type endopeptidase activity"/>
    <property type="evidence" value="ECO:0007669"/>
    <property type="project" value="UniProtKB-UniRule"/>
</dbReference>
<evidence type="ECO:0000256" key="2">
    <source>
        <dbReference type="ARBA" id="ARBA00022670"/>
    </source>
</evidence>
<feature type="binding site" evidence="8">
    <location>
        <position position="608"/>
    </location>
    <ligand>
        <name>Ca(2+)</name>
        <dbReference type="ChEBI" id="CHEBI:29108"/>
    </ligand>
</feature>
<dbReference type="GO" id="GO:0005576">
    <property type="term" value="C:extracellular region"/>
    <property type="evidence" value="ECO:0007669"/>
    <property type="project" value="UniProtKB-SubCell"/>
</dbReference>
<dbReference type="SUPFAM" id="SSF54897">
    <property type="entry name" value="Protease propeptides/inhibitors"/>
    <property type="match status" value="1"/>
</dbReference>
<feature type="domain" description="Peptidase S53" evidence="9">
    <location>
        <begin position="246"/>
        <end position="660"/>
    </location>
</feature>
<keyword evidence="3 8" id="KW-0479">Metal-binding</keyword>
<dbReference type="MEROPS" id="S53.007"/>
<dbReference type="InterPro" id="IPR050819">
    <property type="entry name" value="Tripeptidyl-peptidase_I"/>
</dbReference>
<evidence type="ECO:0000256" key="7">
    <source>
        <dbReference type="ARBA" id="ARBA00023145"/>
    </source>
</evidence>
<dbReference type="STRING" id="1531966.A0A0A1SI69"/>
<name>A0A0A1SI69_9HYPO</name>
<dbReference type="Gene3D" id="3.40.50.200">
    <property type="entry name" value="Peptidase S8/S53 domain"/>
    <property type="match status" value="1"/>
</dbReference>
<dbReference type="PANTHER" id="PTHR14218">
    <property type="entry name" value="PROTEASE S8 TRIPEPTIDYL PEPTIDASE I CLN2"/>
    <property type="match status" value="1"/>
</dbReference>
<feature type="binding site" evidence="8">
    <location>
        <position position="638"/>
    </location>
    <ligand>
        <name>Ca(2+)</name>
        <dbReference type="ChEBI" id="CHEBI:29108"/>
    </ligand>
</feature>
<gene>
    <name evidence="10" type="ORF">VHEMI00055</name>
</gene>
<keyword evidence="11" id="KW-1185">Reference proteome</keyword>
<organism evidence="10 11">
    <name type="scientific">[Torrubiella] hemipterigena</name>
    <dbReference type="NCBI Taxonomy" id="1531966"/>
    <lineage>
        <taxon>Eukaryota</taxon>
        <taxon>Fungi</taxon>
        <taxon>Dikarya</taxon>
        <taxon>Ascomycota</taxon>
        <taxon>Pezizomycotina</taxon>
        <taxon>Sordariomycetes</taxon>
        <taxon>Hypocreomycetidae</taxon>
        <taxon>Hypocreales</taxon>
        <taxon>Clavicipitaceae</taxon>
        <taxon>Clavicipitaceae incertae sedis</taxon>
        <taxon>'Torrubiella' clade</taxon>
    </lineage>
</organism>
<feature type="binding site" evidence="8">
    <location>
        <position position="640"/>
    </location>
    <ligand>
        <name>Ca(2+)</name>
        <dbReference type="ChEBI" id="CHEBI:29108"/>
    </ligand>
</feature>
<evidence type="ECO:0000313" key="11">
    <source>
        <dbReference type="Proteomes" id="UP000039046"/>
    </source>
</evidence>
<dbReference type="CDD" id="cd11377">
    <property type="entry name" value="Pro-peptidase_S53"/>
    <property type="match status" value="1"/>
</dbReference>
<dbReference type="GO" id="GO:0046872">
    <property type="term" value="F:metal ion binding"/>
    <property type="evidence" value="ECO:0007669"/>
    <property type="project" value="UniProtKB-UniRule"/>
</dbReference>
<accession>A0A0A1SI69</accession>
<dbReference type="PROSITE" id="PS51695">
    <property type="entry name" value="SEDOLISIN"/>
    <property type="match status" value="1"/>
</dbReference>
<dbReference type="GO" id="GO:0008240">
    <property type="term" value="F:tripeptidyl-peptidase activity"/>
    <property type="evidence" value="ECO:0007669"/>
    <property type="project" value="TreeGrafter"/>
</dbReference>
<dbReference type="PANTHER" id="PTHR14218:SF19">
    <property type="entry name" value="SERINE PROTEASE AORO, PUTATIVE (AFU_ORTHOLOGUE AFUA_6G10250)-RELATED"/>
    <property type="match status" value="1"/>
</dbReference>
<feature type="active site" description="Charge relay system" evidence="8">
    <location>
        <position position="322"/>
    </location>
</feature>
<dbReference type="OrthoDB" id="409122at2759"/>
<dbReference type="GO" id="GO:0006508">
    <property type="term" value="P:proteolysis"/>
    <property type="evidence" value="ECO:0007669"/>
    <property type="project" value="UniProtKB-KW"/>
</dbReference>
<comment type="subcellular location">
    <subcellularLocation>
        <location evidence="1">Secreted</location>
        <location evidence="1">Extracellular space</location>
    </subcellularLocation>
</comment>
<feature type="active site" description="Charge relay system" evidence="8">
    <location>
        <position position="558"/>
    </location>
</feature>
<dbReference type="InterPro" id="IPR015366">
    <property type="entry name" value="S53_propep"/>
</dbReference>
<keyword evidence="5 8" id="KW-0720">Serine protease</keyword>
<feature type="binding site" evidence="8">
    <location>
        <position position="609"/>
    </location>
    <ligand>
        <name>Ca(2+)</name>
        <dbReference type="ChEBI" id="CHEBI:29108"/>
    </ligand>
</feature>
<keyword evidence="6 8" id="KW-0106">Calcium</keyword>
<keyword evidence="2 8" id="KW-0645">Protease</keyword>
<dbReference type="Proteomes" id="UP000039046">
    <property type="component" value="Unassembled WGS sequence"/>
</dbReference>
<dbReference type="CDD" id="cd04056">
    <property type="entry name" value="Peptidases_S53"/>
    <property type="match status" value="1"/>
</dbReference>
<dbReference type="Pfam" id="PF09286">
    <property type="entry name" value="Pro-kuma_activ"/>
    <property type="match status" value="1"/>
</dbReference>
<dbReference type="InterPro" id="IPR030400">
    <property type="entry name" value="Sedolisin_dom"/>
</dbReference>
<evidence type="ECO:0000256" key="8">
    <source>
        <dbReference type="PROSITE-ProRule" id="PRU01032"/>
    </source>
</evidence>
<evidence type="ECO:0000256" key="5">
    <source>
        <dbReference type="ARBA" id="ARBA00022825"/>
    </source>
</evidence>
<keyword evidence="4 8" id="KW-0378">Hydrolase</keyword>
<keyword evidence="7" id="KW-0865">Zymogen</keyword>
<comment type="cofactor">
    <cofactor evidence="8">
        <name>Ca(2+)</name>
        <dbReference type="ChEBI" id="CHEBI:29108"/>
    </cofactor>
    <text evidence="8">Binds 1 Ca(2+) ion per subunit.</text>
</comment>
<feature type="active site" description="Charge relay system" evidence="8">
    <location>
        <position position="326"/>
    </location>
</feature>
<evidence type="ECO:0000256" key="1">
    <source>
        <dbReference type="ARBA" id="ARBA00004239"/>
    </source>
</evidence>
<sequence length="660" mass="70677">MRNELCRAWTSCRPRMFLIVTMKTAAVLLAGLAASGMAMPSDSHRVHETRDTVRGARFDKRDAVAATANMPLRIALKQSNLDKAAAMLLDISTPGSPNYGKHLSRKEAAALFAVEDKSIDTIKQWLVKSGVDAKAISVNPTKTWMTVNAPVQQLEKMLKTRYHTYRNVISGADHVGTDQYSLPKEVSEIVDFVVPGVNLAKVKTRAAPPPKGKTPFAAIWEGLRDLTAEQQQIVVNATSLDHCDTIITPACIQAIYGIPKGVQSNITNPMGFFESINDVYSQEDLDLFWKTAAPYVPQGTGPDLDLINGATAPNPPERAGGESDLDFQMAIPIIYPETTVLFQTAGGGSDDIFGDYLAAVDPDFCPLDPNLNPHKMCGVFQPTNVVSISYGGPEDPSDVAGSKRLCNEFMKLGLIGITTVASSGDSGVADAGNYCYGPHHDIFVPDDLGSCPYITSVGATTLPAGSKVGDPEIAVNSYSGGGGFSNIFPRPSWQNGAVGNYLLRHNPNYFAYNTSDGVIPPNSGIYNRGGRAYPDISALGDNGLVAYRGKLGLSGGTSMSAPIIGAIFTRINEQRLSLGKGPIGWVNPALYGAYDKIRSKDFVGFFHDVTVGNQYLGGVAGDRGYSACGNVGFSCVQGWDPVTGLGTPNYPMWEKYFVSL</sequence>
<evidence type="ECO:0000256" key="3">
    <source>
        <dbReference type="ARBA" id="ARBA00022723"/>
    </source>
</evidence>
<dbReference type="SMART" id="SM00944">
    <property type="entry name" value="Pro-kuma_activ"/>
    <property type="match status" value="1"/>
</dbReference>
<evidence type="ECO:0000259" key="9">
    <source>
        <dbReference type="PROSITE" id="PS51695"/>
    </source>
</evidence>